<protein>
    <submittedName>
        <fullName evidence="1">Uncharacterized protein</fullName>
    </submittedName>
</protein>
<organism evidence="1 2">
    <name type="scientific">Xanthomonas boreopolis</name>
    <dbReference type="NCBI Taxonomy" id="86183"/>
    <lineage>
        <taxon>Bacteria</taxon>
        <taxon>Pseudomonadati</taxon>
        <taxon>Pseudomonadota</taxon>
        <taxon>Gammaproteobacteria</taxon>
        <taxon>Lysobacterales</taxon>
        <taxon>Lysobacteraceae</taxon>
        <taxon>Xanthomonas</taxon>
    </lineage>
</organism>
<evidence type="ECO:0000313" key="2">
    <source>
        <dbReference type="Proteomes" id="UP000623958"/>
    </source>
</evidence>
<dbReference type="Proteomes" id="UP000623958">
    <property type="component" value="Unassembled WGS sequence"/>
</dbReference>
<dbReference type="EMBL" id="BNBA01000011">
    <property type="protein sequence ID" value="GHH53009.1"/>
    <property type="molecule type" value="Genomic_DNA"/>
</dbReference>
<evidence type="ECO:0000313" key="1">
    <source>
        <dbReference type="EMBL" id="GHH53009.1"/>
    </source>
</evidence>
<reference evidence="1" key="2">
    <citation type="submission" date="2020-09" db="EMBL/GenBank/DDBJ databases">
        <authorList>
            <person name="Sun Q."/>
            <person name="Ohkuma M."/>
        </authorList>
    </citation>
    <scope>NUCLEOTIDE SEQUENCE</scope>
    <source>
        <strain evidence="1">JCM 13306</strain>
    </source>
</reference>
<comment type="caution">
    <text evidence="1">The sequence shown here is derived from an EMBL/GenBank/DDBJ whole genome shotgun (WGS) entry which is preliminary data.</text>
</comment>
<reference evidence="1" key="1">
    <citation type="journal article" date="2014" name="Int. J. Syst. Evol. Microbiol.">
        <title>Complete genome sequence of Corynebacterium casei LMG S-19264T (=DSM 44701T), isolated from a smear-ripened cheese.</title>
        <authorList>
            <consortium name="US DOE Joint Genome Institute (JGI-PGF)"/>
            <person name="Walter F."/>
            <person name="Albersmeier A."/>
            <person name="Kalinowski J."/>
            <person name="Ruckert C."/>
        </authorList>
    </citation>
    <scope>NUCLEOTIDE SEQUENCE</scope>
    <source>
        <strain evidence="1">JCM 13306</strain>
    </source>
</reference>
<name>A0A919KHM9_9XANT</name>
<keyword evidence="2" id="KW-1185">Reference proteome</keyword>
<gene>
    <name evidence="1" type="ORF">GCM10009090_17750</name>
</gene>
<sequence>MSAPVNVAVLGHLATMALQHGGEWEEIHDAVVELIEREKAQRETLETCERWFAKHSAVAPLINGGVAEHPMLGMIRAALGRAQGEPA</sequence>
<accession>A0A919KHM9</accession>
<proteinExistence type="predicted"/>
<dbReference type="AlphaFoldDB" id="A0A919KHM9"/>